<evidence type="ECO:0000313" key="2">
    <source>
        <dbReference type="Proteomes" id="UP000245876"/>
    </source>
</evidence>
<sequence length="176" mass="20027">MMEARLYWKTSNPKVLEAMRAEAERWKAFVAQMHEFNREYGVHAVHGRNPFDGSYICIGIKGDPSKLPGQWRKPDRANEIIRPYRNDKVSRGLIEQLNYETGRLPGMPRAVSEGELKITNRFTVAFQANGIAWATTGIGRPTFDGELPVDTTVWEPVSEAEYLQAVQEKEDNNGED</sequence>
<organism evidence="1 2">
    <name type="scientific">Bifidobacterium callitrichidarum</name>
    <dbReference type="NCBI Taxonomy" id="2052941"/>
    <lineage>
        <taxon>Bacteria</taxon>
        <taxon>Bacillati</taxon>
        <taxon>Actinomycetota</taxon>
        <taxon>Actinomycetes</taxon>
        <taxon>Bifidobacteriales</taxon>
        <taxon>Bifidobacteriaceae</taxon>
        <taxon>Bifidobacterium</taxon>
    </lineage>
</organism>
<dbReference type="EMBL" id="QFFM01000041">
    <property type="protein sequence ID" value="PWG62087.1"/>
    <property type="molecule type" value="Genomic_DNA"/>
</dbReference>
<evidence type="ECO:0000313" key="1">
    <source>
        <dbReference type="EMBL" id="PWG62087.1"/>
    </source>
</evidence>
<protein>
    <submittedName>
        <fullName evidence="1">Uncharacterized protein</fullName>
    </submittedName>
</protein>
<reference evidence="1 2" key="1">
    <citation type="journal article" date="2018" name="Int. J. Syst. Evol. Microbiol.">
        <title>Bifidobacterium callitrichidarum sp. nov. from the faeces of the emperor tamarin (Saguinus imperator).</title>
        <authorList>
            <person name="Modesto M."/>
            <person name="Michelini S."/>
            <person name="Sansosti M.C."/>
            <person name="De Filippo C."/>
            <person name="Cavalieri D."/>
            <person name="Qvirist L."/>
            <person name="Andlid T."/>
            <person name="Spiezio C."/>
            <person name="Sandri C."/>
            <person name="Pascarelli S."/>
            <person name="Sgorbati B."/>
            <person name="Mattarelli P."/>
        </authorList>
    </citation>
    <scope>NUCLEOTIDE SEQUENCE [LARGE SCALE GENOMIC DNA]</scope>
    <source>
        <strain evidence="1 2">TRI 5</strain>
    </source>
</reference>
<accession>A0A2U2MZ57</accession>
<gene>
    <name evidence="1" type="ORF">DF196_12735</name>
</gene>
<dbReference type="Proteomes" id="UP000245876">
    <property type="component" value="Unassembled WGS sequence"/>
</dbReference>
<proteinExistence type="predicted"/>
<dbReference type="OrthoDB" id="7918484at2"/>
<name>A0A2U2MZ57_9BIFI</name>
<keyword evidence="2" id="KW-1185">Reference proteome</keyword>
<comment type="caution">
    <text evidence="1">The sequence shown here is derived from an EMBL/GenBank/DDBJ whole genome shotgun (WGS) entry which is preliminary data.</text>
</comment>
<dbReference type="RefSeq" id="WP_109058177.1">
    <property type="nucleotide sequence ID" value="NZ_QFFM01000041.1"/>
</dbReference>
<dbReference type="AlphaFoldDB" id="A0A2U2MZ57"/>